<comment type="caution">
    <text evidence="7">The sequence shown here is derived from an EMBL/GenBank/DDBJ whole genome shotgun (WGS) entry which is preliminary data.</text>
</comment>
<dbReference type="AlphaFoldDB" id="A0A4R6Q7N6"/>
<name>A0A4R6Q7N6_9FIRM</name>
<dbReference type="Gene3D" id="1.10.15.40">
    <property type="entry name" value="Electron transport complex subunit B, putative Fe-S cluster"/>
    <property type="match status" value="1"/>
</dbReference>
<evidence type="ECO:0000256" key="1">
    <source>
        <dbReference type="ARBA" id="ARBA00022485"/>
    </source>
</evidence>
<dbReference type="InterPro" id="IPR017896">
    <property type="entry name" value="4Fe4S_Fe-S-bd"/>
</dbReference>
<keyword evidence="3" id="KW-0408">Iron</keyword>
<dbReference type="PANTHER" id="PTHR43560">
    <property type="entry name" value="ION-TRANSLOCATING OXIDOREDUCTASE COMPLEX SUBUNIT B"/>
    <property type="match status" value="1"/>
</dbReference>
<dbReference type="CDD" id="cd10549">
    <property type="entry name" value="MtMvhB_like"/>
    <property type="match status" value="1"/>
</dbReference>
<feature type="domain" description="4Fe-4S ferredoxin-type" evidence="5">
    <location>
        <begin position="135"/>
        <end position="166"/>
    </location>
</feature>
<evidence type="ECO:0000256" key="2">
    <source>
        <dbReference type="ARBA" id="ARBA00022723"/>
    </source>
</evidence>
<dbReference type="Gene3D" id="3.30.70.20">
    <property type="match status" value="4"/>
</dbReference>
<feature type="domain" description="4Fe-4S ferredoxin-type" evidence="5">
    <location>
        <begin position="357"/>
        <end position="386"/>
    </location>
</feature>
<dbReference type="PANTHER" id="PTHR43560:SF1">
    <property type="entry name" value="ION-TRANSLOCATING OXIDOREDUCTASE COMPLEX SUBUNIT B"/>
    <property type="match status" value="1"/>
</dbReference>
<dbReference type="EMBL" id="SNXO01000011">
    <property type="protein sequence ID" value="TDP57633.1"/>
    <property type="molecule type" value="Genomic_DNA"/>
</dbReference>
<gene>
    <name evidence="7" type="ORF">EV211_1111</name>
</gene>
<evidence type="ECO:0000256" key="4">
    <source>
        <dbReference type="ARBA" id="ARBA00023014"/>
    </source>
</evidence>
<dbReference type="GO" id="GO:0051539">
    <property type="term" value="F:4 iron, 4 sulfur cluster binding"/>
    <property type="evidence" value="ECO:0007669"/>
    <property type="project" value="UniProtKB-KW"/>
</dbReference>
<keyword evidence="1" id="KW-0004">4Fe-4S</keyword>
<keyword evidence="4" id="KW-0411">Iron-sulfur</keyword>
<dbReference type="PROSITE" id="PS51656">
    <property type="entry name" value="4FE4S"/>
    <property type="match status" value="1"/>
</dbReference>
<keyword evidence="2" id="KW-0479">Metal-binding</keyword>
<dbReference type="Pfam" id="PF12838">
    <property type="entry name" value="Fer4_7"/>
    <property type="match status" value="2"/>
</dbReference>
<dbReference type="SUPFAM" id="SSF54862">
    <property type="entry name" value="4Fe-4S ferredoxins"/>
    <property type="match status" value="3"/>
</dbReference>
<reference evidence="7 8" key="1">
    <citation type="submission" date="2019-03" db="EMBL/GenBank/DDBJ databases">
        <title>Genomic Encyclopedia of Type Strains, Phase IV (KMG-IV): sequencing the most valuable type-strain genomes for metagenomic binning, comparative biology and taxonomic classification.</title>
        <authorList>
            <person name="Goeker M."/>
        </authorList>
    </citation>
    <scope>NUCLEOTIDE SEQUENCE [LARGE SCALE GENOMIC DNA]</scope>
    <source>
        <strain evidence="7 8">DSM 28287</strain>
    </source>
</reference>
<dbReference type="GO" id="GO:0046872">
    <property type="term" value="F:metal ion binding"/>
    <property type="evidence" value="ECO:0007669"/>
    <property type="project" value="UniProtKB-KW"/>
</dbReference>
<dbReference type="InterPro" id="IPR007202">
    <property type="entry name" value="4Fe-4S_dom"/>
</dbReference>
<protein>
    <submittedName>
        <fullName evidence="7">Electron transport complex protein RnfB</fullName>
    </submittedName>
</protein>
<dbReference type="InterPro" id="IPR050395">
    <property type="entry name" value="4Fe4S_Ferredoxin_RnfB"/>
</dbReference>
<accession>A0A4R6Q7N6</accession>
<proteinExistence type="predicted"/>
<dbReference type="PROSITE" id="PS00198">
    <property type="entry name" value="4FE4S_FER_1"/>
    <property type="match status" value="4"/>
</dbReference>
<evidence type="ECO:0000313" key="7">
    <source>
        <dbReference type="EMBL" id="TDP57633.1"/>
    </source>
</evidence>
<feature type="domain" description="4Fe-4S" evidence="6">
    <location>
        <begin position="7"/>
        <end position="68"/>
    </location>
</feature>
<evidence type="ECO:0000313" key="8">
    <source>
        <dbReference type="Proteomes" id="UP000295500"/>
    </source>
</evidence>
<dbReference type="RefSeq" id="WP_133528154.1">
    <property type="nucleotide sequence ID" value="NZ_SNXO01000011.1"/>
</dbReference>
<keyword evidence="8" id="KW-1185">Reference proteome</keyword>
<evidence type="ECO:0000259" key="6">
    <source>
        <dbReference type="PROSITE" id="PS51656"/>
    </source>
</evidence>
<dbReference type="InterPro" id="IPR017900">
    <property type="entry name" value="4Fe4S_Fe_S_CS"/>
</dbReference>
<evidence type="ECO:0000256" key="3">
    <source>
        <dbReference type="ARBA" id="ARBA00023004"/>
    </source>
</evidence>
<dbReference type="Pfam" id="PF12837">
    <property type="entry name" value="Fer4_6"/>
    <property type="match status" value="1"/>
</dbReference>
<evidence type="ECO:0000259" key="5">
    <source>
        <dbReference type="PROSITE" id="PS51379"/>
    </source>
</evidence>
<feature type="domain" description="4Fe-4S ferredoxin-type" evidence="5">
    <location>
        <begin position="213"/>
        <end position="242"/>
    </location>
</feature>
<dbReference type="OrthoDB" id="9789936at2"/>
<feature type="domain" description="4Fe-4S ferredoxin-type" evidence="5">
    <location>
        <begin position="279"/>
        <end position="311"/>
    </location>
</feature>
<dbReference type="PROSITE" id="PS51379">
    <property type="entry name" value="4FE4S_FER_2"/>
    <property type="match status" value="7"/>
</dbReference>
<sequence length="432" mass="45781">MSTNHGTPADVIKKILDKLPGGDCKGFGGCGKATCKECAEAIAAGESVALCPAAKQSKVNAIAKIMGVPAVEVTEKIAFVACSGDAAGKERFAGCKSCADAVDMGFQRGECKSGCVGVGSCMDACEFGAMKLVDGNIVIDPKKCNGCGACANAQVCPQHVVLMIPADATNFIPCSSKEEDEDKVREICGYGCIGCGDCERACPEGAIEIIDNHAVIDYDKCVGCVACTVKCKKKIIVDSLHDLTVLKEKVAFVRCSGGFKPNQKYAELGYDDCQAIVDNVNPKDYDLCTTGCTGMGNCTKVCRYDAIHVEDGTAIVDPEKCVGCRDCTYACPKNLITIVPYKGMKVVPCSSTDDYEEKAKVCDSGCIACEDCKSNCPNGAIYMDGKHAVVDPEICEDCEVCQYMCPRHLIQKQEVPEANYLQRAALGLTEGE</sequence>
<dbReference type="Proteomes" id="UP000295500">
    <property type="component" value="Unassembled WGS sequence"/>
</dbReference>
<feature type="domain" description="4Fe-4S ferredoxin-type" evidence="5">
    <location>
        <begin position="183"/>
        <end position="212"/>
    </location>
</feature>
<feature type="domain" description="4Fe-4S ferredoxin-type" evidence="5">
    <location>
        <begin position="387"/>
        <end position="415"/>
    </location>
</feature>
<organism evidence="7 8">
    <name type="scientific">Aminicella lysinilytica</name>
    <dbReference type="NCBI Taxonomy" id="433323"/>
    <lineage>
        <taxon>Bacteria</taxon>
        <taxon>Bacillati</taxon>
        <taxon>Bacillota</taxon>
        <taxon>Clostridia</taxon>
        <taxon>Peptostreptococcales</taxon>
        <taxon>Anaerovoracaceae</taxon>
        <taxon>Aminicella</taxon>
    </lineage>
</organism>
<feature type="domain" description="4Fe-4S ferredoxin-type" evidence="5">
    <location>
        <begin position="312"/>
        <end position="341"/>
    </location>
</feature>